<keyword evidence="10" id="KW-0521">NADP</keyword>
<evidence type="ECO:0000256" key="8">
    <source>
        <dbReference type="ARBA" id="ARBA00023002"/>
    </source>
</evidence>
<comment type="similarity">
    <text evidence="3 10">Belongs to the homoserine dehydrogenase family.</text>
</comment>
<keyword evidence="8 10" id="KW-0560">Oxidoreductase</keyword>
<gene>
    <name evidence="14" type="ORF">GCM10011509_05240</name>
</gene>
<dbReference type="InterPro" id="IPR001342">
    <property type="entry name" value="HDH_cat"/>
</dbReference>
<keyword evidence="15" id="KW-1185">Reference proteome</keyword>
<evidence type="ECO:0000259" key="12">
    <source>
        <dbReference type="Pfam" id="PF00742"/>
    </source>
</evidence>
<sequence>MTTRPSTGRRGARLPDDAPNPTHTTTHAPDRLEHAMTMPTSAPTPSSDPAALRVALLGAGTVGASVARLLGERAELLAARAGRPLELAGVAVRDTGRVRDGVDPALLTDDVEGLVERADLVVEVMGGLEPARGLIERALRRGVPVVTANKQLIAQQGPQLQAVADEHGAGLHYEAAVMAAVPVMAVVGESLAGDEIASISGIVNGSTNYVLDLVARKGVPFEEAVRQAGELGYLEADPTEDLEGLDAAAKIVILARTAWDLPVSMEDVQRQGITGLTDADFEQAAAHGSVIKLVASAWRSAAGGGDRVEVAVRPVALPQDDPLAQAREGTNVLIVEARSAGSLRLQGAGAGGDATASAVLGDIVRAARGR</sequence>
<dbReference type="EC" id="1.1.1.3" evidence="4 10"/>
<dbReference type="PANTHER" id="PTHR43331">
    <property type="entry name" value="HOMOSERINE DEHYDROGENASE"/>
    <property type="match status" value="1"/>
</dbReference>
<evidence type="ECO:0000256" key="1">
    <source>
        <dbReference type="ARBA" id="ARBA00005056"/>
    </source>
</evidence>
<evidence type="ECO:0000256" key="3">
    <source>
        <dbReference type="ARBA" id="ARBA00006753"/>
    </source>
</evidence>
<comment type="caution">
    <text evidence="14">The sequence shown here is derived from an EMBL/GenBank/DDBJ whole genome shotgun (WGS) entry which is preliminary data.</text>
</comment>
<feature type="domain" description="Homoserine dehydrogenase catalytic" evidence="12">
    <location>
        <begin position="182"/>
        <end position="364"/>
    </location>
</feature>
<dbReference type="Gene3D" id="3.30.360.10">
    <property type="entry name" value="Dihydrodipicolinate Reductase, domain 2"/>
    <property type="match status" value="1"/>
</dbReference>
<evidence type="ECO:0000256" key="2">
    <source>
        <dbReference type="ARBA" id="ARBA00005062"/>
    </source>
</evidence>
<name>A0ABQ2F6Z0_9MICO</name>
<dbReference type="PANTHER" id="PTHR43331:SF1">
    <property type="entry name" value="HOMOSERINE DEHYDROGENASE"/>
    <property type="match status" value="1"/>
</dbReference>
<evidence type="ECO:0000256" key="11">
    <source>
        <dbReference type="SAM" id="MobiDB-lite"/>
    </source>
</evidence>
<feature type="domain" description="Aspartate/homoserine dehydrogenase NAD-binding" evidence="13">
    <location>
        <begin position="58"/>
        <end position="174"/>
    </location>
</feature>
<accession>A0ABQ2F6Z0</accession>
<keyword evidence="9 10" id="KW-0486">Methionine biosynthesis</keyword>
<keyword evidence="7 10" id="KW-0791">Threonine biosynthesis</keyword>
<keyword evidence="6 10" id="KW-0028">Amino-acid biosynthesis</keyword>
<comment type="catalytic activity">
    <reaction evidence="10">
        <text>L-homoserine + NADP(+) = L-aspartate 4-semialdehyde + NADPH + H(+)</text>
        <dbReference type="Rhea" id="RHEA:15761"/>
        <dbReference type="ChEBI" id="CHEBI:15378"/>
        <dbReference type="ChEBI" id="CHEBI:57476"/>
        <dbReference type="ChEBI" id="CHEBI:57783"/>
        <dbReference type="ChEBI" id="CHEBI:58349"/>
        <dbReference type="ChEBI" id="CHEBI:537519"/>
        <dbReference type="EC" id="1.1.1.3"/>
    </reaction>
</comment>
<dbReference type="Pfam" id="PF03447">
    <property type="entry name" value="NAD_binding_3"/>
    <property type="match status" value="1"/>
</dbReference>
<evidence type="ECO:0000256" key="7">
    <source>
        <dbReference type="ARBA" id="ARBA00022697"/>
    </source>
</evidence>
<comment type="pathway">
    <text evidence="1">Amino-acid biosynthesis; L-threonine biosynthesis; L-threonine from L-aspartate: step 3/5.</text>
</comment>
<dbReference type="Pfam" id="PF00742">
    <property type="entry name" value="Homoserine_dh"/>
    <property type="match status" value="1"/>
</dbReference>
<dbReference type="SUPFAM" id="SSF51735">
    <property type="entry name" value="NAD(P)-binding Rossmann-fold domains"/>
    <property type="match status" value="1"/>
</dbReference>
<evidence type="ECO:0000256" key="10">
    <source>
        <dbReference type="PIRNR" id="PIRNR036497"/>
    </source>
</evidence>
<reference evidence="15" key="1">
    <citation type="journal article" date="2019" name="Int. J. Syst. Evol. Microbiol.">
        <title>The Global Catalogue of Microorganisms (GCM) 10K type strain sequencing project: providing services to taxonomists for standard genome sequencing and annotation.</title>
        <authorList>
            <consortium name="The Broad Institute Genomics Platform"/>
            <consortium name="The Broad Institute Genome Sequencing Center for Infectious Disease"/>
            <person name="Wu L."/>
            <person name="Ma J."/>
        </authorList>
    </citation>
    <scope>NUCLEOTIDE SEQUENCE [LARGE SCALE GENOMIC DNA]</scope>
    <source>
        <strain evidence="15">CGMCC 1.5362</strain>
    </source>
</reference>
<evidence type="ECO:0000256" key="4">
    <source>
        <dbReference type="ARBA" id="ARBA00013213"/>
    </source>
</evidence>
<organism evidence="14 15">
    <name type="scientific">Ornithinimicrobium pekingense</name>
    <dbReference type="NCBI Taxonomy" id="384677"/>
    <lineage>
        <taxon>Bacteria</taxon>
        <taxon>Bacillati</taxon>
        <taxon>Actinomycetota</taxon>
        <taxon>Actinomycetes</taxon>
        <taxon>Micrococcales</taxon>
        <taxon>Ornithinimicrobiaceae</taxon>
        <taxon>Ornithinimicrobium</taxon>
    </lineage>
</organism>
<evidence type="ECO:0000256" key="5">
    <source>
        <dbReference type="ARBA" id="ARBA00013376"/>
    </source>
</evidence>
<dbReference type="Proteomes" id="UP000662111">
    <property type="component" value="Unassembled WGS sequence"/>
</dbReference>
<dbReference type="InterPro" id="IPR005106">
    <property type="entry name" value="Asp/hSer_DH_NAD-bd"/>
</dbReference>
<evidence type="ECO:0000259" key="13">
    <source>
        <dbReference type="Pfam" id="PF03447"/>
    </source>
</evidence>
<dbReference type="SUPFAM" id="SSF55347">
    <property type="entry name" value="Glyceraldehyde-3-phosphate dehydrogenase-like, C-terminal domain"/>
    <property type="match status" value="1"/>
</dbReference>
<protein>
    <recommendedName>
        <fullName evidence="5 10">Homoserine dehydrogenase</fullName>
        <shortName evidence="10">HDH</shortName>
        <ecNumber evidence="4 10">1.1.1.3</ecNumber>
    </recommendedName>
</protein>
<proteinExistence type="inferred from homology"/>
<dbReference type="EMBL" id="BMLB01000001">
    <property type="protein sequence ID" value="GGK59908.1"/>
    <property type="molecule type" value="Genomic_DNA"/>
</dbReference>
<evidence type="ECO:0000256" key="9">
    <source>
        <dbReference type="ARBA" id="ARBA00023167"/>
    </source>
</evidence>
<evidence type="ECO:0000256" key="6">
    <source>
        <dbReference type="ARBA" id="ARBA00022605"/>
    </source>
</evidence>
<dbReference type="PIRSF" id="PIRSF036497">
    <property type="entry name" value="HDH_short"/>
    <property type="match status" value="1"/>
</dbReference>
<feature type="region of interest" description="Disordered" evidence="11">
    <location>
        <begin position="1"/>
        <end position="31"/>
    </location>
</feature>
<feature type="compositionally biased region" description="Low complexity" evidence="11">
    <location>
        <begin position="17"/>
        <end position="27"/>
    </location>
</feature>
<evidence type="ECO:0000313" key="14">
    <source>
        <dbReference type="EMBL" id="GGK59908.1"/>
    </source>
</evidence>
<comment type="pathway">
    <text evidence="2">Amino-acid biosynthesis; L-methionine biosynthesis via de novo pathway; L-homoserine from L-aspartate: step 3/3.</text>
</comment>
<dbReference type="InterPro" id="IPR036291">
    <property type="entry name" value="NAD(P)-bd_dom_sf"/>
</dbReference>
<dbReference type="NCBIfam" id="NF004976">
    <property type="entry name" value="PRK06349.1"/>
    <property type="match status" value="1"/>
</dbReference>
<dbReference type="InterPro" id="IPR022697">
    <property type="entry name" value="HDH_short"/>
</dbReference>
<evidence type="ECO:0000313" key="15">
    <source>
        <dbReference type="Proteomes" id="UP000662111"/>
    </source>
</evidence>
<dbReference type="Gene3D" id="3.40.50.720">
    <property type="entry name" value="NAD(P)-binding Rossmann-like Domain"/>
    <property type="match status" value="1"/>
</dbReference>